<gene>
    <name evidence="7" type="ORF">AMAG_08744</name>
</gene>
<feature type="compositionally biased region" description="Basic and acidic residues" evidence="6">
    <location>
        <begin position="43"/>
        <end position="67"/>
    </location>
</feature>
<dbReference type="VEuPathDB" id="FungiDB:AMAG_08744"/>
<keyword evidence="3" id="KW-0505">Motor protein</keyword>
<proteinExistence type="inferred from homology"/>
<evidence type="ECO:0000256" key="6">
    <source>
        <dbReference type="SAM" id="MobiDB-lite"/>
    </source>
</evidence>
<dbReference type="PANTHER" id="PTHR13183:SF0">
    <property type="entry name" value="AXONEMAL DYNEIN LIGHT INTERMEDIATE POLYPEPTIDE 1"/>
    <property type="match status" value="1"/>
</dbReference>
<dbReference type="EMBL" id="GG745342">
    <property type="protein sequence ID" value="KNE63641.1"/>
    <property type="molecule type" value="Genomic_DNA"/>
</dbReference>
<organism evidence="7 8">
    <name type="scientific">Allomyces macrogynus (strain ATCC 38327)</name>
    <name type="common">Allomyces javanicus var. macrogynus</name>
    <dbReference type="NCBI Taxonomy" id="578462"/>
    <lineage>
        <taxon>Eukaryota</taxon>
        <taxon>Fungi</taxon>
        <taxon>Fungi incertae sedis</taxon>
        <taxon>Blastocladiomycota</taxon>
        <taxon>Blastocladiomycetes</taxon>
        <taxon>Blastocladiales</taxon>
        <taxon>Blastocladiaceae</taxon>
        <taxon>Allomyces</taxon>
    </lineage>
</organism>
<keyword evidence="8" id="KW-1185">Reference proteome</keyword>
<dbReference type="GO" id="GO:0005930">
    <property type="term" value="C:axoneme"/>
    <property type="evidence" value="ECO:0007669"/>
    <property type="project" value="TreeGrafter"/>
</dbReference>
<evidence type="ECO:0000256" key="2">
    <source>
        <dbReference type="ARBA" id="ARBA00023054"/>
    </source>
</evidence>
<evidence type="ECO:0000256" key="3">
    <source>
        <dbReference type="ARBA" id="ARBA00023175"/>
    </source>
</evidence>
<dbReference type="AlphaFoldDB" id="A0A0L0SM57"/>
<dbReference type="eggNOG" id="KOG4001">
    <property type="taxonomic scope" value="Eukaryota"/>
</dbReference>
<evidence type="ECO:0000256" key="1">
    <source>
        <dbReference type="ARBA" id="ARBA00023017"/>
    </source>
</evidence>
<dbReference type="Proteomes" id="UP000054350">
    <property type="component" value="Unassembled WGS sequence"/>
</dbReference>
<dbReference type="OMA" id="RQMAVNC"/>
<keyword evidence="2 5" id="KW-0175">Coiled coil</keyword>
<evidence type="ECO:0000256" key="5">
    <source>
        <dbReference type="SAM" id="Coils"/>
    </source>
</evidence>
<evidence type="ECO:0000313" key="8">
    <source>
        <dbReference type="Proteomes" id="UP000054350"/>
    </source>
</evidence>
<feature type="region of interest" description="Disordered" evidence="6">
    <location>
        <begin position="26"/>
        <end position="83"/>
    </location>
</feature>
<dbReference type="OrthoDB" id="273640at2759"/>
<dbReference type="PANTHER" id="PTHR13183">
    <property type="entry name" value="AXONEMAL INNER ARM DYNEIN LIGHT CHAIN 28"/>
    <property type="match status" value="1"/>
</dbReference>
<dbReference type="STRING" id="578462.A0A0L0SM57"/>
<dbReference type="InterPro" id="IPR019347">
    <property type="entry name" value="Axonemal_dynein_light_chain"/>
</dbReference>
<dbReference type="Pfam" id="PF10211">
    <property type="entry name" value="Ax_dynein_light"/>
    <property type="match status" value="1"/>
</dbReference>
<dbReference type="GO" id="GO:0045504">
    <property type="term" value="F:dynein heavy chain binding"/>
    <property type="evidence" value="ECO:0007669"/>
    <property type="project" value="TreeGrafter"/>
</dbReference>
<reference evidence="7 8" key="1">
    <citation type="submission" date="2009-11" db="EMBL/GenBank/DDBJ databases">
        <title>Annotation of Allomyces macrogynus ATCC 38327.</title>
        <authorList>
            <consortium name="The Broad Institute Genome Sequencing Platform"/>
            <person name="Russ C."/>
            <person name="Cuomo C."/>
            <person name="Burger G."/>
            <person name="Gray M.W."/>
            <person name="Holland P.W.H."/>
            <person name="King N."/>
            <person name="Lang F.B.F."/>
            <person name="Roger A.J."/>
            <person name="Ruiz-Trillo I."/>
            <person name="Young S.K."/>
            <person name="Zeng Q."/>
            <person name="Gargeya S."/>
            <person name="Fitzgerald M."/>
            <person name="Haas B."/>
            <person name="Abouelleil A."/>
            <person name="Alvarado L."/>
            <person name="Arachchi H.M."/>
            <person name="Berlin A."/>
            <person name="Chapman S.B."/>
            <person name="Gearin G."/>
            <person name="Goldberg J."/>
            <person name="Griggs A."/>
            <person name="Gujja S."/>
            <person name="Hansen M."/>
            <person name="Heiman D."/>
            <person name="Howarth C."/>
            <person name="Larimer J."/>
            <person name="Lui A."/>
            <person name="MacDonald P.J.P."/>
            <person name="McCowen C."/>
            <person name="Montmayeur A."/>
            <person name="Murphy C."/>
            <person name="Neiman D."/>
            <person name="Pearson M."/>
            <person name="Priest M."/>
            <person name="Roberts A."/>
            <person name="Saif S."/>
            <person name="Shea T."/>
            <person name="Sisk P."/>
            <person name="Stolte C."/>
            <person name="Sykes S."/>
            <person name="Wortman J."/>
            <person name="Nusbaum C."/>
            <person name="Birren B."/>
        </authorList>
    </citation>
    <scope>NUCLEOTIDE SEQUENCE [LARGE SCALE GENOMIC DNA]</scope>
    <source>
        <strain evidence="7 8">ATCC 38327</strain>
    </source>
</reference>
<evidence type="ECO:0000313" key="7">
    <source>
        <dbReference type="EMBL" id="KNE63641.1"/>
    </source>
</evidence>
<protein>
    <recommendedName>
        <fullName evidence="9">Inner dynein arm light chain, axonemal</fullName>
    </recommendedName>
</protein>
<name>A0A0L0SM57_ALLM3</name>
<accession>A0A0L0SM57</accession>
<feature type="coiled-coil region" evidence="5">
    <location>
        <begin position="196"/>
        <end position="230"/>
    </location>
</feature>
<dbReference type="GO" id="GO:0030286">
    <property type="term" value="C:dynein complex"/>
    <property type="evidence" value="ECO:0007669"/>
    <property type="project" value="UniProtKB-KW"/>
</dbReference>
<evidence type="ECO:0008006" key="9">
    <source>
        <dbReference type="Google" id="ProtNLM"/>
    </source>
</evidence>
<keyword evidence="1" id="KW-0243">Dynein</keyword>
<sequence>MAAATASSAAPLHSLVKYDNPTLVAKASSSNHDKTPGKAAVGTHDRPLARPGSDKAHKLPPVDDKGARAKSPTPTEDILNSILPPREWDDHGQLWVQRVSSTPATRLDVINLQEQLDQMLQKRQARETGICPVRRELYSQCFDELIRQVTISCQERGLLLLRVRDEIRMSIAAYQTLYESSVAFGMRKALMAEWGKADMEARTKALEDDKRALETQVAELKAKCDAIEKREAERRAMDERKHAEELAFMKKTNLQLKTQLEGILAPQKK</sequence>
<comment type="similarity">
    <text evidence="4">Belongs to the inner dynein arm light chain family.</text>
</comment>
<evidence type="ECO:0000256" key="4">
    <source>
        <dbReference type="ARBA" id="ARBA00038114"/>
    </source>
</evidence>
<reference evidence="8" key="2">
    <citation type="submission" date="2009-11" db="EMBL/GenBank/DDBJ databases">
        <title>The Genome Sequence of Allomyces macrogynus strain ATCC 38327.</title>
        <authorList>
            <consortium name="The Broad Institute Genome Sequencing Platform"/>
            <person name="Russ C."/>
            <person name="Cuomo C."/>
            <person name="Shea T."/>
            <person name="Young S.K."/>
            <person name="Zeng Q."/>
            <person name="Koehrsen M."/>
            <person name="Haas B."/>
            <person name="Borodovsky M."/>
            <person name="Guigo R."/>
            <person name="Alvarado L."/>
            <person name="Berlin A."/>
            <person name="Borenstein D."/>
            <person name="Chen Z."/>
            <person name="Engels R."/>
            <person name="Freedman E."/>
            <person name="Gellesch M."/>
            <person name="Goldberg J."/>
            <person name="Griggs A."/>
            <person name="Gujja S."/>
            <person name="Heiman D."/>
            <person name="Hepburn T."/>
            <person name="Howarth C."/>
            <person name="Jen D."/>
            <person name="Larson L."/>
            <person name="Lewis B."/>
            <person name="Mehta T."/>
            <person name="Park D."/>
            <person name="Pearson M."/>
            <person name="Roberts A."/>
            <person name="Saif S."/>
            <person name="Shenoy N."/>
            <person name="Sisk P."/>
            <person name="Stolte C."/>
            <person name="Sykes S."/>
            <person name="Walk T."/>
            <person name="White J."/>
            <person name="Yandava C."/>
            <person name="Burger G."/>
            <person name="Gray M.W."/>
            <person name="Holland P.W.H."/>
            <person name="King N."/>
            <person name="Lang F.B.F."/>
            <person name="Roger A.J."/>
            <person name="Ruiz-Trillo I."/>
            <person name="Lander E."/>
            <person name="Nusbaum C."/>
        </authorList>
    </citation>
    <scope>NUCLEOTIDE SEQUENCE [LARGE SCALE GENOMIC DNA]</scope>
    <source>
        <strain evidence="8">ATCC 38327</strain>
    </source>
</reference>